<keyword evidence="2" id="KW-1185">Reference proteome</keyword>
<dbReference type="EMBL" id="AGAZ01000073">
    <property type="protein sequence ID" value="EGZ44489.1"/>
    <property type="molecule type" value="Genomic_DNA"/>
</dbReference>
<organism evidence="1 2">
    <name type="scientific">Neisseria wadsworthii 9715</name>
    <dbReference type="NCBI Taxonomy" id="1030841"/>
    <lineage>
        <taxon>Bacteria</taxon>
        <taxon>Pseudomonadati</taxon>
        <taxon>Pseudomonadota</taxon>
        <taxon>Betaproteobacteria</taxon>
        <taxon>Neisseriales</taxon>
        <taxon>Neisseriaceae</taxon>
        <taxon>Neisseria</taxon>
    </lineage>
</organism>
<dbReference type="Proteomes" id="UP000005336">
    <property type="component" value="Unassembled WGS sequence"/>
</dbReference>
<dbReference type="PATRIC" id="fig|1030841.3.peg.2187"/>
<comment type="caution">
    <text evidence="1">The sequence shown here is derived from an EMBL/GenBank/DDBJ whole genome shotgun (WGS) entry which is preliminary data.</text>
</comment>
<sequence>MTVLLLCKLVGYNDMNACLKAFSDRHRLWGVLESDLPVAQ</sequence>
<protein>
    <submittedName>
        <fullName evidence="1">Uncharacterized protein</fullName>
    </submittedName>
</protein>
<dbReference type="AlphaFoldDB" id="G4CSZ2"/>
<name>G4CSZ2_9NEIS</name>
<accession>G4CSZ2</accession>
<dbReference type="RefSeq" id="WP_009117342.1">
    <property type="nucleotide sequence ID" value="NZ_JH165159.1"/>
</dbReference>
<gene>
    <name evidence="1" type="ORF">HMPREF9370_2202</name>
</gene>
<proteinExistence type="predicted"/>
<reference evidence="1 2" key="1">
    <citation type="submission" date="2011-06" db="EMBL/GenBank/DDBJ databases">
        <authorList>
            <person name="Muzny D."/>
            <person name="Qin X."/>
            <person name="Deng J."/>
            <person name="Jiang H."/>
            <person name="Liu Y."/>
            <person name="Qu J."/>
            <person name="Song X.-Z."/>
            <person name="Zhang L."/>
            <person name="Thornton R."/>
            <person name="Coyle M."/>
            <person name="Francisco L."/>
            <person name="Jackson L."/>
            <person name="Javaid M."/>
            <person name="Korchina V."/>
            <person name="Kovar C."/>
            <person name="Mata R."/>
            <person name="Mathew T."/>
            <person name="Ngo R."/>
            <person name="Nguyen L."/>
            <person name="Nguyen N."/>
            <person name="Okwuonu G."/>
            <person name="Ongeri F."/>
            <person name="Pham C."/>
            <person name="Simmons D."/>
            <person name="Wilczek-Boney K."/>
            <person name="Hale W."/>
            <person name="Jakkamsetti A."/>
            <person name="Pham P."/>
            <person name="Ruth R."/>
            <person name="San Lucas F."/>
            <person name="Warren J."/>
            <person name="Zhang J."/>
            <person name="Zhao Z."/>
            <person name="Zhou C."/>
            <person name="Zhu D."/>
            <person name="Lee S."/>
            <person name="Bess C."/>
            <person name="Blankenburg K."/>
            <person name="Forbes L."/>
            <person name="Fu Q."/>
            <person name="Gubbala S."/>
            <person name="Hirani K."/>
            <person name="Jayaseelan J.C."/>
            <person name="Lara F."/>
            <person name="Munidasa M."/>
            <person name="Palculict T."/>
            <person name="Patil S."/>
            <person name="Pu L.-L."/>
            <person name="Saada N."/>
            <person name="Tang L."/>
            <person name="Weissenberger G."/>
            <person name="Zhu Y."/>
            <person name="Hemphill L."/>
            <person name="Shang Y."/>
            <person name="Youmans B."/>
            <person name="Ayvaz T."/>
            <person name="Ross M."/>
            <person name="Santibanez J."/>
            <person name="Aqrawi P."/>
            <person name="Gross S."/>
            <person name="Joshi V."/>
            <person name="Fowler G."/>
            <person name="Nazareth L."/>
            <person name="Reid J."/>
            <person name="Worley K."/>
            <person name="Petrosino J."/>
            <person name="Highlander S."/>
            <person name="Gibbs R."/>
        </authorList>
    </citation>
    <scope>NUCLEOTIDE SEQUENCE [LARGE SCALE GENOMIC DNA]</scope>
    <source>
        <strain evidence="1 2">9715</strain>
    </source>
</reference>
<evidence type="ECO:0000313" key="2">
    <source>
        <dbReference type="Proteomes" id="UP000005336"/>
    </source>
</evidence>
<dbReference type="HOGENOM" id="CLU_3293051_0_0_4"/>
<evidence type="ECO:0000313" key="1">
    <source>
        <dbReference type="EMBL" id="EGZ44489.1"/>
    </source>
</evidence>